<dbReference type="PANTHER" id="PTHR31885:SF6">
    <property type="entry name" value="GH04784P"/>
    <property type="match status" value="1"/>
</dbReference>
<dbReference type="STRING" id="1265309.K529_004360"/>
<comment type="subcellular location">
    <subcellularLocation>
        <location evidence="1">Membrane</location>
        <topology evidence="1">Multi-pass membrane protein</topology>
    </subcellularLocation>
</comment>
<sequence>MTTNMIGLLGAGVLALGYLCLVHARESWGRSALKTGAVFILALMAVLKMPLLAVALGLCALGDLALSRPGERAFLAGVASFAAGHLAYVWLFLSLPGSDPMRLATAPMLWAVLLLFLIAIGMARMLARHAGEMRVAVLLYVPVIVAMALAGFTLPQPLIWGAAVMFMLSDMVLAVETFVLPPAHRARRLTAPTVWVLYWGAQALFFAVLLL</sequence>
<name>A0A1B1A092_9RHOB</name>
<keyword evidence="3 6" id="KW-0812">Transmembrane</keyword>
<reference evidence="7 8" key="1">
    <citation type="journal article" date="2016" name="ISME J.">
        <title>Global occurrence and heterogeneity of the Roseobacter-clade species Ruegeria mobilis.</title>
        <authorList>
            <person name="Sonnenschein E."/>
            <person name="Gram L."/>
        </authorList>
    </citation>
    <scope>NUCLEOTIDE SEQUENCE [LARGE SCALE GENOMIC DNA]</scope>
    <source>
        <strain evidence="7 8">F1926</strain>
    </source>
</reference>
<dbReference type="OrthoDB" id="345840at2"/>
<evidence type="ECO:0000256" key="1">
    <source>
        <dbReference type="ARBA" id="ARBA00004141"/>
    </source>
</evidence>
<feature type="transmembrane region" description="Helical" evidence="6">
    <location>
        <begin position="192"/>
        <end position="210"/>
    </location>
</feature>
<proteinExistence type="inferred from homology"/>
<feature type="transmembrane region" description="Helical" evidence="6">
    <location>
        <begin position="73"/>
        <end position="93"/>
    </location>
</feature>
<dbReference type="GO" id="GO:0016787">
    <property type="term" value="F:hydrolase activity"/>
    <property type="evidence" value="ECO:0007669"/>
    <property type="project" value="TreeGrafter"/>
</dbReference>
<dbReference type="KEGG" id="rmb:K529_004360"/>
<protein>
    <recommendedName>
        <fullName evidence="9">YhhN-like protein</fullName>
    </recommendedName>
</protein>
<evidence type="ECO:0000313" key="8">
    <source>
        <dbReference type="Proteomes" id="UP000013243"/>
    </source>
</evidence>
<keyword evidence="4 6" id="KW-1133">Transmembrane helix</keyword>
<feature type="transmembrane region" description="Helical" evidence="6">
    <location>
        <begin position="105"/>
        <end position="123"/>
    </location>
</feature>
<dbReference type="GO" id="GO:0016020">
    <property type="term" value="C:membrane"/>
    <property type="evidence" value="ECO:0007669"/>
    <property type="project" value="UniProtKB-SubCell"/>
</dbReference>
<evidence type="ECO:0000256" key="3">
    <source>
        <dbReference type="ARBA" id="ARBA00022692"/>
    </source>
</evidence>
<dbReference type="GeneID" id="28249038"/>
<evidence type="ECO:0000256" key="2">
    <source>
        <dbReference type="ARBA" id="ARBA00007375"/>
    </source>
</evidence>
<dbReference type="PANTHER" id="PTHR31885">
    <property type="entry name" value="GH04784P"/>
    <property type="match status" value="1"/>
</dbReference>
<feature type="transmembrane region" description="Helical" evidence="6">
    <location>
        <begin position="40"/>
        <end position="61"/>
    </location>
</feature>
<dbReference type="EMBL" id="CP015230">
    <property type="protein sequence ID" value="ANP39992.1"/>
    <property type="molecule type" value="Genomic_DNA"/>
</dbReference>
<evidence type="ECO:0000256" key="6">
    <source>
        <dbReference type="SAM" id="Phobius"/>
    </source>
</evidence>
<dbReference type="Pfam" id="PF07947">
    <property type="entry name" value="YhhN"/>
    <property type="match status" value="1"/>
</dbReference>
<dbReference type="RefSeq" id="WP_046002469.1">
    <property type="nucleotide sequence ID" value="NZ_CP015230.1"/>
</dbReference>
<comment type="similarity">
    <text evidence="2">Belongs to the TMEM86 family.</text>
</comment>
<accession>A0A1B1A092</accession>
<dbReference type="Proteomes" id="UP000013243">
    <property type="component" value="Chromosome"/>
</dbReference>
<gene>
    <name evidence="7" type="ORF">K529_004360</name>
</gene>
<keyword evidence="5 6" id="KW-0472">Membrane</keyword>
<evidence type="ECO:0000313" key="7">
    <source>
        <dbReference type="EMBL" id="ANP39992.1"/>
    </source>
</evidence>
<dbReference type="InterPro" id="IPR012506">
    <property type="entry name" value="TMEM86B-like"/>
</dbReference>
<evidence type="ECO:0000256" key="5">
    <source>
        <dbReference type="ARBA" id="ARBA00023136"/>
    </source>
</evidence>
<evidence type="ECO:0000256" key="4">
    <source>
        <dbReference type="ARBA" id="ARBA00022989"/>
    </source>
</evidence>
<organism evidence="7 8">
    <name type="scientific">Tritonibacter mobilis F1926</name>
    <dbReference type="NCBI Taxonomy" id="1265309"/>
    <lineage>
        <taxon>Bacteria</taxon>
        <taxon>Pseudomonadati</taxon>
        <taxon>Pseudomonadota</taxon>
        <taxon>Alphaproteobacteria</taxon>
        <taxon>Rhodobacterales</taxon>
        <taxon>Paracoccaceae</taxon>
        <taxon>Tritonibacter</taxon>
    </lineage>
</organism>
<feature type="transmembrane region" description="Helical" evidence="6">
    <location>
        <begin position="158"/>
        <end position="180"/>
    </location>
</feature>
<dbReference type="AlphaFoldDB" id="A0A1B1A092"/>
<feature type="transmembrane region" description="Helical" evidence="6">
    <location>
        <begin position="135"/>
        <end position="152"/>
    </location>
</feature>
<evidence type="ECO:0008006" key="9">
    <source>
        <dbReference type="Google" id="ProtNLM"/>
    </source>
</evidence>